<evidence type="ECO:0000313" key="2">
    <source>
        <dbReference type="Proteomes" id="UP001147782"/>
    </source>
</evidence>
<dbReference type="RefSeq" id="XP_056556705.1">
    <property type="nucleotide sequence ID" value="XM_056698180.1"/>
</dbReference>
<dbReference type="OrthoDB" id="4366791at2759"/>
<accession>A0A9W9SFT5</accession>
<evidence type="ECO:0000313" key="1">
    <source>
        <dbReference type="EMBL" id="KAJ5377842.1"/>
    </source>
</evidence>
<proteinExistence type="predicted"/>
<protein>
    <recommendedName>
        <fullName evidence="3">NWD NACHT-NTPase N-terminal domain-containing protein</fullName>
    </recommendedName>
</protein>
<organism evidence="1 2">
    <name type="scientific">Penicillium cataractarum</name>
    <dbReference type="NCBI Taxonomy" id="2100454"/>
    <lineage>
        <taxon>Eukaryota</taxon>
        <taxon>Fungi</taxon>
        <taxon>Dikarya</taxon>
        <taxon>Ascomycota</taxon>
        <taxon>Pezizomycotina</taxon>
        <taxon>Eurotiomycetes</taxon>
        <taxon>Eurotiomycetidae</taxon>
        <taxon>Eurotiales</taxon>
        <taxon>Aspergillaceae</taxon>
        <taxon>Penicillium</taxon>
    </lineage>
</organism>
<dbReference type="AlphaFoldDB" id="A0A9W9SFT5"/>
<sequence>MATDQWSSGDNFPEVPDEFVDQIWSGLFVKPATRLPADVDAKRLELESQNKEEAEKSQYEAEKAKARFTEILQFWDAEHDREKGSTKGKRSKEPIVVKVRANISQMHNWEDVFSSLQEAEDHYSNSSKFRKFFRRGASKSEAAEPFVGLIPDSMYTSVICAGIKLILGACSAANKSRQDIIALVESLPEKVHSATQYAELYSSEAILQTATCQLYVKILTAMENIIAFWTKDRSFEFLKPLFLQSTYTPLQVELDDVRKASENVERTIQLCNQRRLAQVANGVKSSQATMHEIKTALKQLFAQQYMNTKCLPRSMPGIL</sequence>
<name>A0A9W9SFT5_9EURO</name>
<reference evidence="1" key="2">
    <citation type="journal article" date="2023" name="IMA Fungus">
        <title>Comparative genomic study of the Penicillium genus elucidates a diverse pangenome and 15 lateral gene transfer events.</title>
        <authorList>
            <person name="Petersen C."/>
            <person name="Sorensen T."/>
            <person name="Nielsen M.R."/>
            <person name="Sondergaard T.E."/>
            <person name="Sorensen J.L."/>
            <person name="Fitzpatrick D.A."/>
            <person name="Frisvad J.C."/>
            <person name="Nielsen K.L."/>
        </authorList>
    </citation>
    <scope>NUCLEOTIDE SEQUENCE</scope>
    <source>
        <strain evidence="1">IBT 29864</strain>
    </source>
</reference>
<evidence type="ECO:0008006" key="3">
    <source>
        <dbReference type="Google" id="ProtNLM"/>
    </source>
</evidence>
<dbReference type="Proteomes" id="UP001147782">
    <property type="component" value="Unassembled WGS sequence"/>
</dbReference>
<dbReference type="GeneID" id="81437359"/>
<keyword evidence="2" id="KW-1185">Reference proteome</keyword>
<dbReference type="EMBL" id="JAPZBS010000004">
    <property type="protein sequence ID" value="KAJ5377842.1"/>
    <property type="molecule type" value="Genomic_DNA"/>
</dbReference>
<reference evidence="1" key="1">
    <citation type="submission" date="2022-11" db="EMBL/GenBank/DDBJ databases">
        <authorList>
            <person name="Petersen C."/>
        </authorList>
    </citation>
    <scope>NUCLEOTIDE SEQUENCE</scope>
    <source>
        <strain evidence="1">IBT 29864</strain>
    </source>
</reference>
<comment type="caution">
    <text evidence="1">The sequence shown here is derived from an EMBL/GenBank/DDBJ whole genome shotgun (WGS) entry which is preliminary data.</text>
</comment>
<dbReference type="PANTHER" id="PTHR40619">
    <property type="entry name" value="FUNGAL STAND N-TERMINAL GOODBYE DOMAIN-CONTAINING PROTEIN"/>
    <property type="match status" value="1"/>
</dbReference>
<gene>
    <name evidence="1" type="ORF">N7496_005251</name>
</gene>
<dbReference type="PANTHER" id="PTHR40619:SF3">
    <property type="entry name" value="FUNGAL STAND N-TERMINAL GOODBYE DOMAIN-CONTAINING PROTEIN"/>
    <property type="match status" value="1"/>
</dbReference>